<dbReference type="GO" id="GO:0005576">
    <property type="term" value="C:extracellular region"/>
    <property type="evidence" value="ECO:0007669"/>
    <property type="project" value="UniProtKB-SubCell"/>
</dbReference>
<dbReference type="AlphaFoldDB" id="A0A6H0XW70"/>
<feature type="chain" id="PRO_5026113138" description="Major royal jelly protein" evidence="4">
    <location>
        <begin position="18"/>
        <end position="416"/>
    </location>
</feature>
<dbReference type="Proteomes" id="UP000503462">
    <property type="component" value="Chromosome 3"/>
</dbReference>
<keyword evidence="4" id="KW-0732">Signal</keyword>
<dbReference type="InterPro" id="IPR011042">
    <property type="entry name" value="6-blade_b-propeller_TolB-like"/>
</dbReference>
<dbReference type="SUPFAM" id="SSF101898">
    <property type="entry name" value="NHL repeat"/>
    <property type="match status" value="1"/>
</dbReference>
<keyword evidence="6" id="KW-1185">Reference proteome</keyword>
<gene>
    <name evidence="5" type="ORF">AMS68_004422</name>
</gene>
<feature type="signal peptide" evidence="4">
    <location>
        <begin position="1"/>
        <end position="17"/>
    </location>
</feature>
<dbReference type="Pfam" id="PF03022">
    <property type="entry name" value="MRJP"/>
    <property type="match status" value="1"/>
</dbReference>
<dbReference type="OrthoDB" id="7776143at2759"/>
<dbReference type="Gene3D" id="2.120.10.30">
    <property type="entry name" value="TolB, C-terminal domain"/>
    <property type="match status" value="1"/>
</dbReference>
<comment type="subcellular location">
    <subcellularLocation>
        <location evidence="1">Secreted</location>
    </subcellularLocation>
</comment>
<reference evidence="5 6" key="1">
    <citation type="journal article" date="2016" name="Sci. Rep.">
        <title>Peltaster fructicola genome reveals evolution from an invasive phytopathogen to an ectophytic parasite.</title>
        <authorList>
            <person name="Xu C."/>
            <person name="Chen H."/>
            <person name="Gleason M.L."/>
            <person name="Xu J.R."/>
            <person name="Liu H."/>
            <person name="Zhang R."/>
            <person name="Sun G."/>
        </authorList>
    </citation>
    <scope>NUCLEOTIDE SEQUENCE [LARGE SCALE GENOMIC DNA]</scope>
    <source>
        <strain evidence="5 6">LNHT1506</strain>
    </source>
</reference>
<evidence type="ECO:0000313" key="6">
    <source>
        <dbReference type="Proteomes" id="UP000503462"/>
    </source>
</evidence>
<dbReference type="EMBL" id="CP051141">
    <property type="protein sequence ID" value="QIW98904.1"/>
    <property type="molecule type" value="Genomic_DNA"/>
</dbReference>
<dbReference type="InterPro" id="IPR017996">
    <property type="entry name" value="MRJP/yellow-related"/>
</dbReference>
<keyword evidence="3" id="KW-0964">Secreted</keyword>
<accession>A0A6H0XW70</accession>
<evidence type="ECO:0000313" key="5">
    <source>
        <dbReference type="EMBL" id="QIW98904.1"/>
    </source>
</evidence>
<organism evidence="5 6">
    <name type="scientific">Peltaster fructicola</name>
    <dbReference type="NCBI Taxonomy" id="286661"/>
    <lineage>
        <taxon>Eukaryota</taxon>
        <taxon>Fungi</taxon>
        <taxon>Dikarya</taxon>
        <taxon>Ascomycota</taxon>
        <taxon>Pezizomycotina</taxon>
        <taxon>Dothideomycetes</taxon>
        <taxon>Dothideomycetes incertae sedis</taxon>
        <taxon>Peltaster</taxon>
    </lineage>
</organism>
<evidence type="ECO:0000256" key="3">
    <source>
        <dbReference type="ARBA" id="ARBA00022525"/>
    </source>
</evidence>
<proteinExistence type="inferred from homology"/>
<name>A0A6H0XW70_9PEZI</name>
<comment type="similarity">
    <text evidence="2">Belongs to the major royal jelly protein family.</text>
</comment>
<evidence type="ECO:0008006" key="7">
    <source>
        <dbReference type="Google" id="ProtNLM"/>
    </source>
</evidence>
<evidence type="ECO:0000256" key="4">
    <source>
        <dbReference type="SAM" id="SignalP"/>
    </source>
</evidence>
<protein>
    <recommendedName>
        <fullName evidence="7">Major royal jelly protein</fullName>
    </recommendedName>
</protein>
<sequence length="416" mass="45503">MLQTTFITALVAGLASAVDLATDPGVYGPALELVHLYYDEFPTGIAVSSTGRRFSNYPGGLDGNDTYRGTGNKYTIAELFPNNTERAYPSENINHPPGGAINYTTYPPTGANYQNYLIGSQSIVIDSLDRAWILDTGRVEDLNGTLVPSSYGGPKLVGVNLTTNAVIQTIVFPTTVAYSDSYLNDVRFDLRANLTGTTGKGVAYITDSSTEGRNGIIIVDLGSGKSWRHLDGNPTVHPEQQHLDFLWGQPIYAAQPGKPFTYQNFGSDGIALSKDGLTLYWKSVGNRYLYSIPTARLRDQSANSEVLAQSAINNHGQTGITDGMETDTNGFIYHGNMEQNSVGFFNPANGTDQIFVRDPRLNWIDTLSVGTDGYLYFTNNQLVFGKLSYPGTDRRKKPFSLWRAKLPNNGTKVLLR</sequence>
<evidence type="ECO:0000256" key="1">
    <source>
        <dbReference type="ARBA" id="ARBA00004613"/>
    </source>
</evidence>
<evidence type="ECO:0000256" key="2">
    <source>
        <dbReference type="ARBA" id="ARBA00009127"/>
    </source>
</evidence>
<dbReference type="PANTHER" id="PTHR10009">
    <property type="entry name" value="PROTEIN YELLOW-RELATED"/>
    <property type="match status" value="1"/>
</dbReference>
<dbReference type="PANTHER" id="PTHR10009:SF18">
    <property type="entry name" value="PROTEIN YELLOW-LIKE PROTEIN"/>
    <property type="match status" value="1"/>
</dbReference>